<keyword evidence="2" id="KW-1185">Reference proteome</keyword>
<organism evidence="1 2">
    <name type="scientific">Polaribacter marinaquae</name>
    <dbReference type="NCBI Taxonomy" id="1642819"/>
    <lineage>
        <taxon>Bacteria</taxon>
        <taxon>Pseudomonadati</taxon>
        <taxon>Bacteroidota</taxon>
        <taxon>Flavobacteriia</taxon>
        <taxon>Flavobacteriales</taxon>
        <taxon>Flavobacteriaceae</taxon>
    </lineage>
</organism>
<dbReference type="Proteomes" id="UP001491088">
    <property type="component" value="Chromosome"/>
</dbReference>
<evidence type="ECO:0000313" key="1">
    <source>
        <dbReference type="EMBL" id="WYW56875.1"/>
    </source>
</evidence>
<dbReference type="EMBL" id="CP150496">
    <property type="protein sequence ID" value="WYW56875.1"/>
    <property type="molecule type" value="Genomic_DNA"/>
</dbReference>
<dbReference type="RefSeq" id="WP_077811195.1">
    <property type="nucleotide sequence ID" value="NZ_CP150496.1"/>
</dbReference>
<protein>
    <submittedName>
        <fullName evidence="1">DUF2007 domain-containing protein</fullName>
    </submittedName>
</protein>
<sequence>MKTEHVTIFSGSFIIVKGLQNRLDSINIGSIIKDRVESARLGGFGEHRTAVELLILKSDIEKAQTIIDTYAKEINS</sequence>
<reference evidence="1 2" key="1">
    <citation type="submission" date="2024-03" db="EMBL/GenBank/DDBJ databases">
        <authorList>
            <person name="Cao K."/>
        </authorList>
    </citation>
    <scope>NUCLEOTIDE SEQUENCE [LARGE SCALE GENOMIC DNA]</scope>
    <source>
        <strain evidence="1 2">MCCC 1K00696</strain>
    </source>
</reference>
<evidence type="ECO:0000313" key="2">
    <source>
        <dbReference type="Proteomes" id="UP001491088"/>
    </source>
</evidence>
<accession>A0ABZ2TUU5</accession>
<name>A0ABZ2TUU5_9FLAO</name>
<proteinExistence type="predicted"/>
<gene>
    <name evidence="1" type="ORF">WG950_06415</name>
</gene>